<gene>
    <name evidence="1" type="ORF">GGR93_003475</name>
</gene>
<proteinExistence type="predicted"/>
<dbReference type="Gene3D" id="1.10.10.60">
    <property type="entry name" value="Homeodomain-like"/>
    <property type="match status" value="1"/>
</dbReference>
<dbReference type="Proteomes" id="UP000565745">
    <property type="component" value="Unassembled WGS sequence"/>
</dbReference>
<sequence length="76" mass="8232">MTDRPFQILAAASERKARILAESLGLFDRKGLSATSMRDKAEATGMSRLSLHTRLKTKIGLAPVCSSGFTVHISKV</sequence>
<name>A0A7W6Q793_9RHOB</name>
<dbReference type="SUPFAM" id="SSF46689">
    <property type="entry name" value="Homeodomain-like"/>
    <property type="match status" value="1"/>
</dbReference>
<accession>A0A7W6Q793</accession>
<dbReference type="OrthoDB" id="9779746at2"/>
<evidence type="ECO:0000313" key="1">
    <source>
        <dbReference type="EMBL" id="MBB4175672.1"/>
    </source>
</evidence>
<dbReference type="AlphaFoldDB" id="A0A7W6Q793"/>
<evidence type="ECO:0000313" key="2">
    <source>
        <dbReference type="Proteomes" id="UP000565745"/>
    </source>
</evidence>
<dbReference type="RefSeq" id="WP_025054010.1">
    <property type="nucleotide sequence ID" value="NZ_JACIFU010000005.1"/>
</dbReference>
<dbReference type="EMBL" id="JACIFU010000005">
    <property type="protein sequence ID" value="MBB4175672.1"/>
    <property type="molecule type" value="Genomic_DNA"/>
</dbReference>
<comment type="caution">
    <text evidence="1">The sequence shown here is derived from an EMBL/GenBank/DDBJ whole genome shotgun (WGS) entry which is preliminary data.</text>
</comment>
<dbReference type="InterPro" id="IPR009057">
    <property type="entry name" value="Homeodomain-like_sf"/>
</dbReference>
<protein>
    <submittedName>
        <fullName evidence="1">AcrR family transcriptional regulator</fullName>
    </submittedName>
</protein>
<reference evidence="1 2" key="1">
    <citation type="submission" date="2020-08" db="EMBL/GenBank/DDBJ databases">
        <title>Genomic Encyclopedia of Type Strains, Phase IV (KMG-IV): sequencing the most valuable type-strain genomes for metagenomic binning, comparative biology and taxonomic classification.</title>
        <authorList>
            <person name="Goeker M."/>
        </authorList>
    </citation>
    <scope>NUCLEOTIDE SEQUENCE [LARGE SCALE GENOMIC DNA]</scope>
    <source>
        <strain evidence="1 2">DSM 101015</strain>
    </source>
</reference>
<keyword evidence="2" id="KW-1185">Reference proteome</keyword>
<organism evidence="1 2">
    <name type="scientific">Sulfitobacter noctilucicola</name>
    <dbReference type="NCBI Taxonomy" id="1342301"/>
    <lineage>
        <taxon>Bacteria</taxon>
        <taxon>Pseudomonadati</taxon>
        <taxon>Pseudomonadota</taxon>
        <taxon>Alphaproteobacteria</taxon>
        <taxon>Rhodobacterales</taxon>
        <taxon>Roseobacteraceae</taxon>
        <taxon>Sulfitobacter</taxon>
    </lineage>
</organism>